<dbReference type="AlphaFoldDB" id="A0A1E3QYU9"/>
<evidence type="ECO:0000256" key="1">
    <source>
        <dbReference type="ARBA" id="ARBA00004123"/>
    </source>
</evidence>
<evidence type="ECO:0000259" key="7">
    <source>
        <dbReference type="Pfam" id="PF15511"/>
    </source>
</evidence>
<comment type="subcellular location">
    <subcellularLocation>
        <location evidence="2">Chromosome</location>
    </subcellularLocation>
    <subcellularLocation>
        <location evidence="1">Nucleus</location>
    </subcellularLocation>
</comment>
<keyword evidence="9" id="KW-1185">Reference proteome</keyword>
<feature type="compositionally biased region" description="Polar residues" evidence="6">
    <location>
        <begin position="220"/>
        <end position="235"/>
    </location>
</feature>
<dbReference type="PANTHER" id="PTHR46904">
    <property type="entry name" value="CENTROMERE PROTEIN T"/>
    <property type="match status" value="1"/>
</dbReference>
<dbReference type="GO" id="GO:0003677">
    <property type="term" value="F:DNA binding"/>
    <property type="evidence" value="ECO:0007669"/>
    <property type="project" value="InterPro"/>
</dbReference>
<comment type="similarity">
    <text evidence="3">Belongs to the CENP-T/CNN1 family.</text>
</comment>
<dbReference type="GO" id="GO:0051382">
    <property type="term" value="P:kinetochore assembly"/>
    <property type="evidence" value="ECO:0007669"/>
    <property type="project" value="InterPro"/>
</dbReference>
<dbReference type="GO" id="GO:0000278">
    <property type="term" value="P:mitotic cell cycle"/>
    <property type="evidence" value="ECO:0007669"/>
    <property type="project" value="TreeGrafter"/>
</dbReference>
<protein>
    <recommendedName>
        <fullName evidence="7">CENP-T/Histone H4 histone fold domain-containing protein</fullName>
    </recommendedName>
</protein>
<dbReference type="Pfam" id="PF15511">
    <property type="entry name" value="CENP-T_C"/>
    <property type="match status" value="1"/>
</dbReference>
<feature type="compositionally biased region" description="Polar residues" evidence="6">
    <location>
        <begin position="1"/>
        <end position="11"/>
    </location>
</feature>
<dbReference type="InterPro" id="IPR035425">
    <property type="entry name" value="CENP-T/H4_C"/>
</dbReference>
<dbReference type="PANTHER" id="PTHR46904:SF1">
    <property type="entry name" value="CENTROMERE PROTEIN T"/>
    <property type="match status" value="1"/>
</dbReference>
<keyword evidence="4" id="KW-0158">Chromosome</keyword>
<name>A0A1E3QYU9_9ASCO</name>
<feature type="compositionally biased region" description="Low complexity" evidence="6">
    <location>
        <begin position="12"/>
        <end position="48"/>
    </location>
</feature>
<evidence type="ECO:0000256" key="5">
    <source>
        <dbReference type="ARBA" id="ARBA00023242"/>
    </source>
</evidence>
<dbReference type="GO" id="GO:0046982">
    <property type="term" value="F:protein heterodimerization activity"/>
    <property type="evidence" value="ECO:0007669"/>
    <property type="project" value="InterPro"/>
</dbReference>
<dbReference type="GO" id="GO:0007059">
    <property type="term" value="P:chromosome segregation"/>
    <property type="evidence" value="ECO:0007669"/>
    <property type="project" value="TreeGrafter"/>
</dbReference>
<dbReference type="Proteomes" id="UP000094336">
    <property type="component" value="Unassembled WGS sequence"/>
</dbReference>
<dbReference type="GeneID" id="30145431"/>
<evidence type="ECO:0000256" key="2">
    <source>
        <dbReference type="ARBA" id="ARBA00004286"/>
    </source>
</evidence>
<reference evidence="9" key="1">
    <citation type="submission" date="2016-05" db="EMBL/GenBank/DDBJ databases">
        <title>Comparative genomics of biotechnologically important yeasts.</title>
        <authorList>
            <consortium name="DOE Joint Genome Institute"/>
            <person name="Riley R."/>
            <person name="Haridas S."/>
            <person name="Wolfe K.H."/>
            <person name="Lopes M.R."/>
            <person name="Hittinger C.T."/>
            <person name="Goker M."/>
            <person name="Salamov A."/>
            <person name="Wisecaver J."/>
            <person name="Long T.M."/>
            <person name="Aerts A.L."/>
            <person name="Barry K."/>
            <person name="Choi C."/>
            <person name="Clum A."/>
            <person name="Coughlan A.Y."/>
            <person name="Deshpande S."/>
            <person name="Douglass A.P."/>
            <person name="Hanson S.J."/>
            <person name="Klenk H.-P."/>
            <person name="Labutti K."/>
            <person name="Lapidus A."/>
            <person name="Lindquist E."/>
            <person name="Lipzen A."/>
            <person name="Meier-Kolthoff J.P."/>
            <person name="Ohm R.A."/>
            <person name="Otillar R.P."/>
            <person name="Pangilinan J."/>
            <person name="Peng Y."/>
            <person name="Rokas A."/>
            <person name="Rosa C.A."/>
            <person name="Scheuner C."/>
            <person name="Sibirny A.A."/>
            <person name="Slot J.C."/>
            <person name="Stielow J.B."/>
            <person name="Sun H."/>
            <person name="Kurtzman C.P."/>
            <person name="Blackwell M."/>
            <person name="Grigoriev I.V."/>
            <person name="Jeffries T.W."/>
        </authorList>
    </citation>
    <scope>NUCLEOTIDE SEQUENCE [LARGE SCALE GENOMIC DNA]</scope>
    <source>
        <strain evidence="9">NRRL Y-12698</strain>
    </source>
</reference>
<proteinExistence type="inferred from homology"/>
<accession>A0A1E3QYU9</accession>
<evidence type="ECO:0000256" key="6">
    <source>
        <dbReference type="SAM" id="MobiDB-lite"/>
    </source>
</evidence>
<dbReference type="GO" id="GO:0000776">
    <property type="term" value="C:kinetochore"/>
    <property type="evidence" value="ECO:0007669"/>
    <property type="project" value="InterPro"/>
</dbReference>
<feature type="domain" description="CENP-T/Histone H4 histone fold" evidence="7">
    <location>
        <begin position="386"/>
        <end position="493"/>
    </location>
</feature>
<dbReference type="InterPro" id="IPR009072">
    <property type="entry name" value="Histone-fold"/>
</dbReference>
<feature type="region of interest" description="Disordered" evidence="6">
    <location>
        <begin position="1"/>
        <end position="77"/>
    </location>
</feature>
<evidence type="ECO:0000256" key="4">
    <source>
        <dbReference type="ARBA" id="ARBA00022454"/>
    </source>
</evidence>
<dbReference type="EMBL" id="KV454426">
    <property type="protein sequence ID" value="ODQ82801.1"/>
    <property type="molecule type" value="Genomic_DNA"/>
</dbReference>
<evidence type="ECO:0000313" key="8">
    <source>
        <dbReference type="EMBL" id="ODQ82801.1"/>
    </source>
</evidence>
<dbReference type="InterPro" id="IPR028255">
    <property type="entry name" value="CENP-T"/>
</dbReference>
<dbReference type="Gene3D" id="1.10.20.10">
    <property type="entry name" value="Histone, subunit A"/>
    <property type="match status" value="1"/>
</dbReference>
<organism evidence="8 9">
    <name type="scientific">Babjeviella inositovora NRRL Y-12698</name>
    <dbReference type="NCBI Taxonomy" id="984486"/>
    <lineage>
        <taxon>Eukaryota</taxon>
        <taxon>Fungi</taxon>
        <taxon>Dikarya</taxon>
        <taxon>Ascomycota</taxon>
        <taxon>Saccharomycotina</taxon>
        <taxon>Pichiomycetes</taxon>
        <taxon>Serinales incertae sedis</taxon>
        <taxon>Babjeviella</taxon>
    </lineage>
</organism>
<dbReference type="GO" id="GO:0005634">
    <property type="term" value="C:nucleus"/>
    <property type="evidence" value="ECO:0007669"/>
    <property type="project" value="UniProtKB-SubCell"/>
</dbReference>
<feature type="region of interest" description="Disordered" evidence="6">
    <location>
        <begin position="220"/>
        <end position="258"/>
    </location>
</feature>
<evidence type="ECO:0000313" key="9">
    <source>
        <dbReference type="Proteomes" id="UP000094336"/>
    </source>
</evidence>
<dbReference type="RefSeq" id="XP_018988129.1">
    <property type="nucleotide sequence ID" value="XM_019127578.1"/>
</dbReference>
<dbReference type="SUPFAM" id="SSF47113">
    <property type="entry name" value="Histone-fold"/>
    <property type="match status" value="1"/>
</dbReference>
<keyword evidence="5" id="KW-0539">Nucleus</keyword>
<evidence type="ECO:0000256" key="3">
    <source>
        <dbReference type="ARBA" id="ARBA00010137"/>
    </source>
</evidence>
<gene>
    <name evidence="8" type="ORF">BABINDRAFT_159303</name>
</gene>
<dbReference type="STRING" id="984486.A0A1E3QYU9"/>
<dbReference type="CDD" id="cd22920">
    <property type="entry name" value="HFD_CENP-T"/>
    <property type="match status" value="1"/>
</dbReference>
<dbReference type="OrthoDB" id="1872155at2759"/>
<sequence length="521" mass="58192">MSSPTGQLSVSRPTTPRTPARTPTRTPLQTPLRTPLRISATTTPRQSPQSPPRVASILRNATPRVTPRRHTPKRPVTPYGRLALENVTPRRRHRGHIKRDTPTNTLRLLSRVIVKEKAVEAQREAEREAERAVEISRLRELQRLDALAKKEPLERSHSRIVQSPDGVSEHDLDIRSPGIMRSGDGNAHERALIPPAYGSPGQTFSMAIHEQTHIVRSSVTRGHSLNPPFDSSNAQHLHAGSPRYNSQEPSVLGSPANFASRDERSLGVASENENYQDFDMGGDYPPPDLDSDFLVREKGRNRQSLRSDLFSDIAIPEGIMPDMGRDVFAESDFIIRDPSPHPLSDLELQSPPLFSDPDLPPGPEGVNVTVRKRPLAKNKRLPRPQSVAALPKKLVNNLAAQFLQSKRPVSGEMANVLSSMTDEFFSQQVLDLEAYARHAGRKTIDTGDVILLMQRQKLLERSDGLRGIGSGRTVGGLFRLAHDHLPLENLIEVEKWILKREEKLHRKLAKRQPKVEDLDEG</sequence>